<dbReference type="EMBL" id="CP014334">
    <property type="protein sequence ID" value="AMW32154.1"/>
    <property type="molecule type" value="Genomic_DNA"/>
</dbReference>
<evidence type="ECO:0000313" key="1">
    <source>
        <dbReference type="EMBL" id="AMW32154.1"/>
    </source>
</evidence>
<gene>
    <name evidence="1" type="ORF">NA23_01725</name>
</gene>
<keyword evidence="2" id="KW-1185">Reference proteome</keyword>
<proteinExistence type="predicted"/>
<protein>
    <submittedName>
        <fullName evidence="1">Uncharacterized protein</fullName>
    </submittedName>
</protein>
<reference evidence="1 2" key="1">
    <citation type="journal article" date="2015" name="Stand. Genomic Sci.">
        <title>Genome sequence of a native-feather degrading extremely thermophilic Eubacterium, Fervidobacterium islandicum AW-1.</title>
        <authorList>
            <person name="Lee Y.J."/>
            <person name="Jeong H."/>
            <person name="Park G.S."/>
            <person name="Kwak Y."/>
            <person name="Lee S.J."/>
            <person name="Lee S.J."/>
            <person name="Park M.K."/>
            <person name="Kim J.Y."/>
            <person name="Kang H.K."/>
            <person name="Shin J.H."/>
            <person name="Lee D.W."/>
        </authorList>
    </citation>
    <scope>NUCLEOTIDE SEQUENCE [LARGE SCALE GENOMIC DNA]</scope>
    <source>
        <strain evidence="1 2">AW-1</strain>
    </source>
</reference>
<organism evidence="1 2">
    <name type="scientific">Fervidobacterium islandicum</name>
    <dbReference type="NCBI Taxonomy" id="2423"/>
    <lineage>
        <taxon>Bacteria</taxon>
        <taxon>Thermotogati</taxon>
        <taxon>Thermotogota</taxon>
        <taxon>Thermotogae</taxon>
        <taxon>Thermotogales</taxon>
        <taxon>Fervidobacteriaceae</taxon>
        <taxon>Fervidobacterium</taxon>
    </lineage>
</organism>
<dbReference type="RefSeq" id="WP_033191341.1">
    <property type="nucleotide sequence ID" value="NZ_CP014334.2"/>
</dbReference>
<dbReference type="Proteomes" id="UP000093740">
    <property type="component" value="Chromosome"/>
</dbReference>
<dbReference type="AlphaFoldDB" id="A0AAI8CKF6"/>
<dbReference type="KEGG" id="fia:NA23_01725"/>
<sequence length="82" mass="9412">MSDFERLSQILTPYAQQIGAKLWVCEKIGRRLSCIARAGEETYGESFIVYEDEKYVAFCEKNLSTEERSLVAEAVLRIKSSR</sequence>
<evidence type="ECO:0000313" key="2">
    <source>
        <dbReference type="Proteomes" id="UP000093740"/>
    </source>
</evidence>
<accession>A0AAI8CKF6</accession>
<name>A0AAI8CKF6_FERIS</name>